<proteinExistence type="predicted"/>
<name>A0ABU8YIN4_9CYAN</name>
<dbReference type="Proteomes" id="UP001384579">
    <property type="component" value="Unassembled WGS sequence"/>
</dbReference>
<gene>
    <name evidence="1" type="ORF">WMG39_05070</name>
</gene>
<keyword evidence="2" id="KW-1185">Reference proteome</keyword>
<sequence>MDLDLQIRTLIDKAPPDGSTPQILEAISPALRLLAQQLEHLEYFILQNFDRSWGMTVLSNLKQPGREKRVIYAWSSLKDASQAEAAAGDRVLPVSIPVTHILFQMLALEGLDSIVFFETPGNLEVGTQVSREQVQNLINVYLQQYRSTLQSNYSNLPPDIA</sequence>
<protein>
    <submittedName>
        <fullName evidence="1">Uncharacterized protein</fullName>
    </submittedName>
</protein>
<accession>A0ABU8YIN4</accession>
<comment type="caution">
    <text evidence="1">The sequence shown here is derived from an EMBL/GenBank/DDBJ whole genome shotgun (WGS) entry which is preliminary data.</text>
</comment>
<reference evidence="1 2" key="1">
    <citation type="journal article" date="2020" name="Harmful Algae">
        <title>Molecular and morphological characterization of a novel dihydroanatoxin-a producing Microcoleus species (cyanobacteria) from the Russian River, California, USA.</title>
        <authorList>
            <person name="Conklin K.Y."/>
            <person name="Stancheva R."/>
            <person name="Otten T.G."/>
            <person name="Fadness R."/>
            <person name="Boyer G.L."/>
            <person name="Read B."/>
            <person name="Zhang X."/>
            <person name="Sheath R.G."/>
        </authorList>
    </citation>
    <scope>NUCLEOTIDE SEQUENCE [LARGE SCALE GENOMIC DNA]</scope>
    <source>
        <strain evidence="1 2">PTRS2</strain>
    </source>
</reference>
<dbReference type="EMBL" id="JBBLXS010000039">
    <property type="protein sequence ID" value="MEK0184220.1"/>
    <property type="molecule type" value="Genomic_DNA"/>
</dbReference>
<evidence type="ECO:0000313" key="1">
    <source>
        <dbReference type="EMBL" id="MEK0184220.1"/>
    </source>
</evidence>
<evidence type="ECO:0000313" key="2">
    <source>
        <dbReference type="Proteomes" id="UP001384579"/>
    </source>
</evidence>
<dbReference type="RefSeq" id="WP_340520007.1">
    <property type="nucleotide sequence ID" value="NZ_JBBLXS010000039.1"/>
</dbReference>
<organism evidence="1 2">
    <name type="scientific">Microcoleus anatoxicus PTRS2</name>
    <dbReference type="NCBI Taxonomy" id="2705321"/>
    <lineage>
        <taxon>Bacteria</taxon>
        <taxon>Bacillati</taxon>
        <taxon>Cyanobacteriota</taxon>
        <taxon>Cyanophyceae</taxon>
        <taxon>Oscillatoriophycideae</taxon>
        <taxon>Oscillatoriales</taxon>
        <taxon>Microcoleaceae</taxon>
        <taxon>Microcoleus</taxon>
        <taxon>Microcoleus anatoxicus</taxon>
    </lineage>
</organism>